<reference evidence="6 7" key="1">
    <citation type="submission" date="2017-02" db="EMBL/GenBank/DDBJ databases">
        <authorList>
            <person name="Peterson S.W."/>
        </authorList>
    </citation>
    <scope>NUCLEOTIDE SEQUENCE [LARGE SCALE GENOMIC DNA]</scope>
    <source>
        <strain evidence="6 7">DSM 16080</strain>
    </source>
</reference>
<dbReference type="Proteomes" id="UP000190027">
    <property type="component" value="Unassembled WGS sequence"/>
</dbReference>
<dbReference type="GO" id="GO:0004035">
    <property type="term" value="F:alkaline phosphatase activity"/>
    <property type="evidence" value="ECO:0007669"/>
    <property type="project" value="TreeGrafter"/>
</dbReference>
<feature type="binding site" evidence="3">
    <location>
        <position position="153"/>
    </location>
    <ligand>
        <name>Mg(2+)</name>
        <dbReference type="ChEBI" id="CHEBI:18420"/>
    </ligand>
</feature>
<keyword evidence="5" id="KW-0732">Signal</keyword>
<feature type="binding site" evidence="3">
    <location>
        <position position="284"/>
    </location>
    <ligand>
        <name>Mg(2+)</name>
        <dbReference type="ChEBI" id="CHEBI:18420"/>
    </ligand>
</feature>
<comment type="cofactor">
    <cofactor evidence="3">
        <name>Mg(2+)</name>
        <dbReference type="ChEBI" id="CHEBI:18420"/>
    </cofactor>
    <text evidence="3">Binds 1 Mg(2+) ion.</text>
</comment>
<comment type="similarity">
    <text evidence="4">Belongs to the alkaline phosphatase family.</text>
</comment>
<keyword evidence="3" id="KW-0862">Zinc</keyword>
<evidence type="ECO:0000256" key="3">
    <source>
        <dbReference type="PIRSR" id="PIRSR601952-2"/>
    </source>
</evidence>
<dbReference type="AlphaFoldDB" id="A0A1T4WA84"/>
<evidence type="ECO:0000256" key="4">
    <source>
        <dbReference type="RuleBase" id="RU003946"/>
    </source>
</evidence>
<gene>
    <name evidence="6" type="ORF">SAMN02745704_00612</name>
</gene>
<keyword evidence="1" id="KW-0597">Phosphoprotein</keyword>
<name>A0A1T4WA84_9BACT</name>
<sequence length="510" mass="55177">MRNRARALPCFFLAALFLTLTLCACQEQETQTRTEQQAAATPAAETPAHAKYVFFFIGDGMGLPQRAATEQFLGRKLVMDGFPAQGITTTTAADRFITGSAASATALCTGAKTNIGYVGVTPELKPLKTLAEMAKENGMKVGIVSSVSIDHATPAAFYAHVKSRSMYHEIDHALVESGFDFFGGGGLKDPRGERKRRKDPEAQTLGDALSKARENGYTYVNDKAAFQALTPADGKVIAVNEWLQDSGAMPYVLDMTEKDITLPEFTSKAIEMLDNDDGFFLMVEGGKIDWACHANDAGAAVTNNASFDDAVAVAVEFAKAHPRETLIVVTGDHECGGLTLGFAGTKYESYFDVLGEQKMSFQKFTDETLPAFVNRNAPFVELQPVIAEKFGLRFQGNADEDHLVLQPHEVTMLEQAYARSLAGETEGGGAEEYLLYGEYDPLAVTLTHLLNRKAGLAWTSYKHTGVPVSTSAMGVSAELFNGAYDNTDVALKIMQAMGMESNVHFLAQSN</sequence>
<evidence type="ECO:0000313" key="6">
    <source>
        <dbReference type="EMBL" id="SKA74192.1"/>
    </source>
</evidence>
<dbReference type="PANTHER" id="PTHR11596">
    <property type="entry name" value="ALKALINE PHOSPHATASE"/>
    <property type="match status" value="1"/>
</dbReference>
<dbReference type="CDD" id="cd16012">
    <property type="entry name" value="ALP"/>
    <property type="match status" value="1"/>
</dbReference>
<feature type="binding site" evidence="3">
    <location>
        <position position="293"/>
    </location>
    <ligand>
        <name>Zn(2+)</name>
        <dbReference type="ChEBI" id="CHEBI:29105"/>
        <label>2</label>
    </ligand>
</feature>
<dbReference type="SUPFAM" id="SSF53649">
    <property type="entry name" value="Alkaline phosphatase-like"/>
    <property type="match status" value="1"/>
</dbReference>
<evidence type="ECO:0000256" key="1">
    <source>
        <dbReference type="ARBA" id="ARBA00022553"/>
    </source>
</evidence>
<dbReference type="Pfam" id="PF00245">
    <property type="entry name" value="Alk_phosphatase"/>
    <property type="match status" value="1"/>
</dbReference>
<dbReference type="PROSITE" id="PS51257">
    <property type="entry name" value="PROKAR_LIPOPROTEIN"/>
    <property type="match status" value="1"/>
</dbReference>
<feature type="binding site" evidence="3">
    <location>
        <position position="151"/>
    </location>
    <ligand>
        <name>Mg(2+)</name>
        <dbReference type="ChEBI" id="CHEBI:18420"/>
    </ligand>
</feature>
<dbReference type="PRINTS" id="PR00113">
    <property type="entry name" value="ALKPHPHTASE"/>
</dbReference>
<dbReference type="Gene3D" id="1.10.60.40">
    <property type="match status" value="1"/>
</dbReference>
<evidence type="ECO:0000256" key="2">
    <source>
        <dbReference type="PIRSR" id="PIRSR601952-1"/>
    </source>
</evidence>
<protein>
    <submittedName>
        <fullName evidence="6">Alkaline phosphatase</fullName>
    </submittedName>
</protein>
<dbReference type="EMBL" id="FUYC01000002">
    <property type="protein sequence ID" value="SKA74192.1"/>
    <property type="molecule type" value="Genomic_DNA"/>
</dbReference>
<feature type="binding site" evidence="3">
    <location>
        <position position="59"/>
    </location>
    <ligand>
        <name>Mg(2+)</name>
        <dbReference type="ChEBI" id="CHEBI:18420"/>
    </ligand>
</feature>
<feature type="binding site" evidence="3">
    <location>
        <position position="332"/>
    </location>
    <ligand>
        <name>Zn(2+)</name>
        <dbReference type="ChEBI" id="CHEBI:29105"/>
        <label>2</label>
    </ligand>
</feature>
<feature type="binding site" evidence="3">
    <location>
        <position position="59"/>
    </location>
    <ligand>
        <name>Zn(2+)</name>
        <dbReference type="ChEBI" id="CHEBI:29105"/>
        <label>2</label>
    </ligand>
</feature>
<proteinExistence type="inferred from homology"/>
<dbReference type="GO" id="GO:0046872">
    <property type="term" value="F:metal ion binding"/>
    <property type="evidence" value="ECO:0007669"/>
    <property type="project" value="UniProtKB-KW"/>
</dbReference>
<comment type="cofactor">
    <cofactor evidence="3">
        <name>Zn(2+)</name>
        <dbReference type="ChEBI" id="CHEBI:29105"/>
    </cofactor>
    <text evidence="3">Binds 2 Zn(2+) ions.</text>
</comment>
<feature type="signal peptide" evidence="5">
    <location>
        <begin position="1"/>
        <end position="24"/>
    </location>
</feature>
<feature type="binding site" evidence="3">
    <location>
        <position position="289"/>
    </location>
    <ligand>
        <name>Zn(2+)</name>
        <dbReference type="ChEBI" id="CHEBI:29105"/>
        <label>2</label>
    </ligand>
</feature>
<keyword evidence="3" id="KW-0460">Magnesium</keyword>
<organism evidence="6 7">
    <name type="scientific">Paucidesulfovibrio gracilis DSM 16080</name>
    <dbReference type="NCBI Taxonomy" id="1121449"/>
    <lineage>
        <taxon>Bacteria</taxon>
        <taxon>Pseudomonadati</taxon>
        <taxon>Thermodesulfobacteriota</taxon>
        <taxon>Desulfovibrionia</taxon>
        <taxon>Desulfovibrionales</taxon>
        <taxon>Desulfovibrionaceae</taxon>
        <taxon>Paucidesulfovibrio</taxon>
    </lineage>
</organism>
<accession>A0A1T4WA84</accession>
<keyword evidence="7" id="KW-1185">Reference proteome</keyword>
<evidence type="ECO:0000313" key="7">
    <source>
        <dbReference type="Proteomes" id="UP000190027"/>
    </source>
</evidence>
<feature type="chain" id="PRO_5012391390" evidence="5">
    <location>
        <begin position="25"/>
        <end position="510"/>
    </location>
</feature>
<dbReference type="STRING" id="1121449.SAMN02745704_00612"/>
<dbReference type="OrthoDB" id="9794455at2"/>
<feature type="binding site" evidence="3">
    <location>
        <position position="333"/>
    </location>
    <ligand>
        <name>Zn(2+)</name>
        <dbReference type="ChEBI" id="CHEBI:29105"/>
        <label>2</label>
    </ligand>
</feature>
<keyword evidence="3" id="KW-0479">Metal-binding</keyword>
<dbReference type="PANTHER" id="PTHR11596:SF5">
    <property type="entry name" value="ALKALINE PHOSPHATASE"/>
    <property type="match status" value="1"/>
</dbReference>
<evidence type="ECO:0000256" key="5">
    <source>
        <dbReference type="SAM" id="SignalP"/>
    </source>
</evidence>
<feature type="binding site" evidence="3">
    <location>
        <position position="463"/>
    </location>
    <ligand>
        <name>Zn(2+)</name>
        <dbReference type="ChEBI" id="CHEBI:29105"/>
        <label>2</label>
    </ligand>
</feature>
<dbReference type="SMART" id="SM00098">
    <property type="entry name" value="alkPPc"/>
    <property type="match status" value="1"/>
</dbReference>
<dbReference type="InterPro" id="IPR017850">
    <property type="entry name" value="Alkaline_phosphatase_core_sf"/>
</dbReference>
<feature type="active site" description="Phosphoserine intermediate" evidence="2">
    <location>
        <position position="100"/>
    </location>
</feature>
<dbReference type="Gene3D" id="3.40.720.10">
    <property type="entry name" value="Alkaline Phosphatase, subunit A"/>
    <property type="match status" value="1"/>
</dbReference>
<dbReference type="RefSeq" id="WP_078716188.1">
    <property type="nucleotide sequence ID" value="NZ_FUYC01000002.1"/>
</dbReference>
<dbReference type="InterPro" id="IPR001952">
    <property type="entry name" value="Alkaline_phosphatase"/>
</dbReference>